<protein>
    <recommendedName>
        <fullName evidence="5">Transmembrane sensor</fullName>
    </recommendedName>
</protein>
<dbReference type="PANTHER" id="PTHR30273:SF2">
    <property type="entry name" value="PROTEIN FECR"/>
    <property type="match status" value="1"/>
</dbReference>
<dbReference type="Pfam" id="PF04773">
    <property type="entry name" value="FecR"/>
    <property type="match status" value="1"/>
</dbReference>
<keyword evidence="4" id="KW-1185">Reference proteome</keyword>
<gene>
    <name evidence="3" type="ORF">F945_01469</name>
</gene>
<feature type="domain" description="FecR N-terminal" evidence="2">
    <location>
        <begin position="8"/>
        <end position="50"/>
    </location>
</feature>
<dbReference type="PANTHER" id="PTHR30273">
    <property type="entry name" value="PERIPLASMIC SIGNAL SENSOR AND SIGMA FACTOR ACTIVATOR FECR-RELATED"/>
    <property type="match status" value="1"/>
</dbReference>
<dbReference type="EMBL" id="ATGI01000017">
    <property type="protein sequence ID" value="EPF74701.1"/>
    <property type="molecule type" value="Genomic_DNA"/>
</dbReference>
<evidence type="ECO:0000259" key="2">
    <source>
        <dbReference type="Pfam" id="PF16220"/>
    </source>
</evidence>
<evidence type="ECO:0000313" key="3">
    <source>
        <dbReference type="EMBL" id="EPF74701.1"/>
    </source>
</evidence>
<reference evidence="3 4" key="1">
    <citation type="submission" date="2013-06" db="EMBL/GenBank/DDBJ databases">
        <title>The Genome Sequence of Acinetobacter rudis CIP 110305.</title>
        <authorList>
            <consortium name="The Broad Institute Genome Sequencing Platform"/>
            <consortium name="The Broad Institute Genome Sequencing Center for Infectious Disease"/>
            <person name="Cerqueira G."/>
            <person name="Feldgarden M."/>
            <person name="Courvalin P."/>
            <person name="Perichon B."/>
            <person name="Grillot-Courvalin C."/>
            <person name="Clermont D."/>
            <person name="Rocha E."/>
            <person name="Yoon E.-J."/>
            <person name="Nemec A."/>
            <person name="Young S.K."/>
            <person name="Zeng Q."/>
            <person name="Gargeya S."/>
            <person name="Fitzgerald M."/>
            <person name="Abouelleil A."/>
            <person name="Alvarado L."/>
            <person name="Berlin A.M."/>
            <person name="Chapman S.B."/>
            <person name="Dewar J."/>
            <person name="Goldberg J."/>
            <person name="Griggs A."/>
            <person name="Gujja S."/>
            <person name="Hansen M."/>
            <person name="Howarth C."/>
            <person name="Imamovic A."/>
            <person name="Larimer J."/>
            <person name="McCowan C."/>
            <person name="Murphy C."/>
            <person name="Pearson M."/>
            <person name="Priest M."/>
            <person name="Roberts A."/>
            <person name="Saif S."/>
            <person name="Shea T."/>
            <person name="Sykes S."/>
            <person name="Wortman J."/>
            <person name="Nusbaum C."/>
            <person name="Birren B."/>
        </authorList>
    </citation>
    <scope>NUCLEOTIDE SEQUENCE [LARGE SCALE GENOMIC DNA]</scope>
    <source>
        <strain evidence="3 4">CIP 110305</strain>
    </source>
</reference>
<dbReference type="InterPro" id="IPR032623">
    <property type="entry name" value="FecR_N"/>
</dbReference>
<dbReference type="InterPro" id="IPR012373">
    <property type="entry name" value="Ferrdict_sens_TM"/>
</dbReference>
<dbReference type="GO" id="GO:0016989">
    <property type="term" value="F:sigma factor antagonist activity"/>
    <property type="evidence" value="ECO:0007669"/>
    <property type="project" value="TreeGrafter"/>
</dbReference>
<feature type="domain" description="FecR protein" evidence="1">
    <location>
        <begin position="105"/>
        <end position="203"/>
    </location>
</feature>
<evidence type="ECO:0000259" key="1">
    <source>
        <dbReference type="Pfam" id="PF04773"/>
    </source>
</evidence>
<accession>S3P769</accession>
<sequence>MLQQQIYQEAAEWILKKQQGTLTEIDQTRFEQWKQQSSAHQAAWEKAERLLMSLSDFPDDGQQLIEKGKKNSQLQLGSRLLLVGIFCFGGGMLWSLGDQQRWLADYSTAVGQQKHIELEDGTQLQINTNTALDVHYSAERRSLKLHYGEIQIRTAHEIHQPYRPFFVETPSANLQALGTVFNVQYLKNNADQTCLGVIESAVKVSLKDSKQSKILHAGQQLCFDQQNFKVVHDLDPNLFAWKNQVVMAFEMSLEQLMQEIGRYQHQYIKIDPKLKSLKVSGSYPVNDFNALQNALELSYPVKVQRYMGDHVMWIQTKAEKVKNN</sequence>
<dbReference type="Gene3D" id="2.60.120.1440">
    <property type="match status" value="1"/>
</dbReference>
<dbReference type="Proteomes" id="UP000014568">
    <property type="component" value="Unassembled WGS sequence"/>
</dbReference>
<evidence type="ECO:0000313" key="4">
    <source>
        <dbReference type="Proteomes" id="UP000014568"/>
    </source>
</evidence>
<dbReference type="InterPro" id="IPR006860">
    <property type="entry name" value="FecR"/>
</dbReference>
<dbReference type="AlphaFoldDB" id="S3P769"/>
<dbReference type="PIRSF" id="PIRSF018266">
    <property type="entry name" value="FecR"/>
    <property type="match status" value="1"/>
</dbReference>
<comment type="caution">
    <text evidence="3">The sequence shown here is derived from an EMBL/GenBank/DDBJ whole genome shotgun (WGS) entry which is preliminary data.</text>
</comment>
<evidence type="ECO:0008006" key="5">
    <source>
        <dbReference type="Google" id="ProtNLM"/>
    </source>
</evidence>
<name>S3P769_9GAMM</name>
<dbReference type="eggNOG" id="COG3712">
    <property type="taxonomic scope" value="Bacteria"/>
</dbReference>
<dbReference type="RefSeq" id="WP_016655877.1">
    <property type="nucleotide sequence ID" value="NZ_KE340352.1"/>
</dbReference>
<proteinExistence type="predicted"/>
<dbReference type="STRING" id="632955.GCA_000829675_00163"/>
<dbReference type="PATRIC" id="fig|421052.3.peg.1428"/>
<dbReference type="HOGENOM" id="CLU_050192_0_0_6"/>
<dbReference type="Pfam" id="PF16220">
    <property type="entry name" value="DUF4880"/>
    <property type="match status" value="1"/>
</dbReference>
<dbReference type="OrthoDB" id="1099576at2"/>
<organism evidence="3 4">
    <name type="scientific">Acinetobacter rudis CIP 110305</name>
    <dbReference type="NCBI Taxonomy" id="421052"/>
    <lineage>
        <taxon>Bacteria</taxon>
        <taxon>Pseudomonadati</taxon>
        <taxon>Pseudomonadota</taxon>
        <taxon>Gammaproteobacteria</taxon>
        <taxon>Moraxellales</taxon>
        <taxon>Moraxellaceae</taxon>
        <taxon>Acinetobacter</taxon>
    </lineage>
</organism>